<evidence type="ECO:0000313" key="2">
    <source>
        <dbReference type="EMBL" id="OJX57037.1"/>
    </source>
</evidence>
<comment type="caution">
    <text evidence="2">The sequence shown here is derived from an EMBL/GenBank/DDBJ whole genome shotgun (WGS) entry which is preliminary data.</text>
</comment>
<dbReference type="Gene3D" id="2.60.40.10">
    <property type="entry name" value="Immunoglobulins"/>
    <property type="match status" value="1"/>
</dbReference>
<dbReference type="InterPro" id="IPR026444">
    <property type="entry name" value="Secre_tail"/>
</dbReference>
<sequence length="1561" mass="173216">MTGLVSVSLAYAGDGKDGEDVLRKSGVRSPRASYPLPFNITAANPRTDPAISTGYYFVDSDDEVPEYWRPDPSQFIDTLTEPGTWRQIVSGPRQQPPLYWNDPQRNIYGGYAFFRNPGNMNDSTDDAFAGPISIGFPFYFNGVRYDSFYVSTNGLIALSNRRYFYEFDAQGFPVRRQALEIRPGQFSVYDPASDDTRGRSATGTDTTDATADNWGYQYVACGNNPANPTSGIRTKTNRMLDQNSIDGSGAWVGGTRPALIAPFWDDLQVSVYDSERSIVDNFGQVWYKRSPANDRLIIYFVNLTPIGAKTAVVGAVTQNVNFPVNNRPGVGQHYRMSGQVILNRTDSTVTFQYEKFLGNAPTGALQPLPASAWMRCNSTVGVSGGARRLNDYPTSGPTTLSWEPHVTRYTQSTEYLYNVDTDPNGGVRATPAGQDGGLPHDFLAIRFKQWKNVLRVINVSYRVRPQNNNAPLDFSVPIPPANANNYELLAGETRLGAIQPVVIVQNLTNNIQGPQGVNFTPQGINFQVRFRITNEATGQIVYNRSQPVTDALLRDSTAGIQRVQRSDINGVNQPYLNPGTYVTPYEFIKVTFMPWEPNPFIDYNIGRLVATVIAEPKDTMNLPLGDEWPYDDTTGVRLFVMRRLAEFNDDVREFHVVGGAYMPSVLKWVNIESQVVSGDEATNNPPPPRGEYTAANSQFARLRSPVIRMNRKTLGDGEIPPPGQYGGDELRSFPINLVRRKNAVLSISYQRAGKITFPRGFSDNSLVGPEHRVNGLAVNTATPFIRNADELWVEFAKPSDDGVTGITNIANWVLDMANFGTQYAQPFRIWGGGGYMRGYDLVNKNQQLNQSATPPLGGLREDLFDDGKDFEFYKVTIPIPDTVLRWVNEGARNFRFRLRVRAMRNSSAPNPADDDDDFFVDNVKILFPSEVTDIELANIQLIWPYTMAPASQATRIPIRIKLSNNTHIPAPAFSVQIKIKPENNESQWIYCRTITVPTLPGNREVILPFPDANFRTTTPGNYKVTGKIFFPGGDLDSLNDSTFTMFEIRFGPSFAYEANPLNPVNDVPKLAFSGVTGKGLDHRGFSSGSTAATWTGVNNPQYTPGLWGQFSGGVSADEMFGADAGNSSGQIAMRFTLYTQDTVLGYQAFWAELNQDILNISFTLYRDQGGVPGETIANSTMIKHRGEDELDNTPDPVFGKYVTYLLNKPVILPPGEYWASVAQMGTEGYELGASQSRMGMVTTVYSDIPAFGIGNRSLLVDKNFRVRSRGGALLNDNRFAYELTRFSGDWVPFTPTIGNPGYPHLGASGLSLGYHTFTRGSWIPLLRPYFGPRSFNSPPIFVPCVIPVELTFFDGKPRSNGVDLFWETASEKNNMGFHVERRAMKETTNLSTGETTLSCVDNSDAANAPWTSIAFVPGANNSTQTINYKHFDDKVSSGTNYEYRLRQVDRDGAESFSNIINVVFSNDNDVALEDNFPNPSNGKTTFRFRVPFRSNVKLEVYDMMGNLVNTLYDQQVAGSNGFYAIEWNGRNAAGYEVTSGSYMYKLTAGDVVTSKTMTVVR</sequence>
<evidence type="ECO:0000259" key="1">
    <source>
        <dbReference type="Pfam" id="PF13860"/>
    </source>
</evidence>
<name>A0A1M3KXC7_9BACT</name>
<evidence type="ECO:0000313" key="3">
    <source>
        <dbReference type="Proteomes" id="UP000184233"/>
    </source>
</evidence>
<reference evidence="2 3" key="1">
    <citation type="submission" date="2016-09" db="EMBL/GenBank/DDBJ databases">
        <title>Genome-resolved meta-omics ties microbial dynamics to process performance in biotechnology for thiocyanate degradation.</title>
        <authorList>
            <person name="Kantor R.S."/>
            <person name="Huddy R.J."/>
            <person name="Iyer R."/>
            <person name="Thomas B.C."/>
            <person name="Brown C.T."/>
            <person name="Anantharaman K."/>
            <person name="Tringe S."/>
            <person name="Hettich R.L."/>
            <person name="Harrison S.T."/>
            <person name="Banfield J.F."/>
        </authorList>
    </citation>
    <scope>NUCLEOTIDE SEQUENCE [LARGE SCALE GENOMIC DNA]</scope>
    <source>
        <strain evidence="2">59-99</strain>
    </source>
</reference>
<dbReference type="InterPro" id="IPR013783">
    <property type="entry name" value="Ig-like_fold"/>
</dbReference>
<dbReference type="Proteomes" id="UP000184233">
    <property type="component" value="Unassembled WGS sequence"/>
</dbReference>
<accession>A0A1M3KXC7</accession>
<organism evidence="2 3">
    <name type="scientific">Candidatus Kapaibacterium thiocyanatum</name>
    <dbReference type="NCBI Taxonomy" id="1895771"/>
    <lineage>
        <taxon>Bacteria</taxon>
        <taxon>Pseudomonadati</taxon>
        <taxon>Candidatus Kapaibacteriota</taxon>
        <taxon>Candidatus Kapaibacteriia</taxon>
        <taxon>Candidatus Kapaibacteriales</taxon>
        <taxon>Candidatus Kapaibacteriaceae</taxon>
        <taxon>Candidatus Kapaibacterium</taxon>
    </lineage>
</organism>
<protein>
    <recommendedName>
        <fullName evidence="1">FlgD/Vpr Ig-like domain-containing protein</fullName>
    </recommendedName>
</protein>
<dbReference type="InterPro" id="IPR025965">
    <property type="entry name" value="FlgD/Vpr_Ig-like"/>
</dbReference>
<dbReference type="STRING" id="1895771.BGO89_11040"/>
<dbReference type="Gene3D" id="2.60.40.4070">
    <property type="match status" value="1"/>
</dbReference>
<proteinExistence type="predicted"/>
<dbReference type="NCBIfam" id="TIGR04183">
    <property type="entry name" value="Por_Secre_tail"/>
    <property type="match status" value="1"/>
</dbReference>
<feature type="domain" description="FlgD/Vpr Ig-like" evidence="1">
    <location>
        <begin position="1494"/>
        <end position="1548"/>
    </location>
</feature>
<dbReference type="Pfam" id="PF13860">
    <property type="entry name" value="FlgD_ig"/>
    <property type="match status" value="1"/>
</dbReference>
<gene>
    <name evidence="2" type="ORF">BGO89_11040</name>
</gene>
<dbReference type="EMBL" id="MKVH01000024">
    <property type="protein sequence ID" value="OJX57037.1"/>
    <property type="molecule type" value="Genomic_DNA"/>
</dbReference>